<dbReference type="Proteomes" id="UP000239203">
    <property type="component" value="Unassembled WGS sequence"/>
</dbReference>
<name>A0A2S6GGG2_9PSEU</name>
<sequence>MAYFAVDVTRGSQSPDHEALIPHLIHALAEQLGRAKERGRVSSTVDTTLEADALATMAAGLLTGMLVNYYDTDHATRIVDYRLAQLFTGP</sequence>
<dbReference type="OrthoDB" id="9816296at2"/>
<dbReference type="SUPFAM" id="SSF48498">
    <property type="entry name" value="Tetracyclin repressor-like, C-terminal domain"/>
    <property type="match status" value="1"/>
</dbReference>
<comment type="caution">
    <text evidence="1">The sequence shown here is derived from an EMBL/GenBank/DDBJ whole genome shotgun (WGS) entry which is preliminary data.</text>
</comment>
<dbReference type="RefSeq" id="WP_104481976.1">
    <property type="nucleotide sequence ID" value="NZ_CP154825.1"/>
</dbReference>
<evidence type="ECO:0008006" key="3">
    <source>
        <dbReference type="Google" id="ProtNLM"/>
    </source>
</evidence>
<dbReference type="AlphaFoldDB" id="A0A2S6GGG2"/>
<proteinExistence type="predicted"/>
<reference evidence="1 2" key="1">
    <citation type="submission" date="2018-02" db="EMBL/GenBank/DDBJ databases">
        <title>Genomic Encyclopedia of Archaeal and Bacterial Type Strains, Phase II (KMG-II): from individual species to whole genera.</title>
        <authorList>
            <person name="Goeker M."/>
        </authorList>
    </citation>
    <scope>NUCLEOTIDE SEQUENCE [LARGE SCALE GENOMIC DNA]</scope>
    <source>
        <strain evidence="1 2">YU 961-1</strain>
    </source>
</reference>
<keyword evidence="2" id="KW-1185">Reference proteome</keyword>
<evidence type="ECO:0000313" key="1">
    <source>
        <dbReference type="EMBL" id="PPK64299.1"/>
    </source>
</evidence>
<accession>A0A2S6GGG2</accession>
<dbReference type="InterPro" id="IPR036271">
    <property type="entry name" value="Tet_transcr_reg_TetR-rel_C_sf"/>
</dbReference>
<organism evidence="1 2">
    <name type="scientific">Actinokineospora auranticolor</name>
    <dbReference type="NCBI Taxonomy" id="155976"/>
    <lineage>
        <taxon>Bacteria</taxon>
        <taxon>Bacillati</taxon>
        <taxon>Actinomycetota</taxon>
        <taxon>Actinomycetes</taxon>
        <taxon>Pseudonocardiales</taxon>
        <taxon>Pseudonocardiaceae</taxon>
        <taxon>Actinokineospora</taxon>
    </lineage>
</organism>
<gene>
    <name evidence="1" type="ORF">CLV40_12020</name>
</gene>
<protein>
    <recommendedName>
        <fullName evidence="3">TetR family transcriptional regulator</fullName>
    </recommendedName>
</protein>
<dbReference type="EMBL" id="PTIX01000020">
    <property type="protein sequence ID" value="PPK64299.1"/>
    <property type="molecule type" value="Genomic_DNA"/>
</dbReference>
<evidence type="ECO:0000313" key="2">
    <source>
        <dbReference type="Proteomes" id="UP000239203"/>
    </source>
</evidence>